<feature type="compositionally biased region" description="Polar residues" evidence="5">
    <location>
        <begin position="77"/>
        <end position="88"/>
    </location>
</feature>
<evidence type="ECO:0000256" key="4">
    <source>
        <dbReference type="PROSITE-ProRule" id="PRU01240"/>
    </source>
</evidence>
<accession>A0A8B6ECH8</accession>
<evidence type="ECO:0000256" key="3">
    <source>
        <dbReference type="ARBA" id="ARBA00022825"/>
    </source>
</evidence>
<dbReference type="GO" id="GO:0000139">
    <property type="term" value="C:Golgi membrane"/>
    <property type="evidence" value="ECO:0007669"/>
    <property type="project" value="TreeGrafter"/>
</dbReference>
<keyword evidence="7" id="KW-1185">Reference proteome</keyword>
<comment type="caution">
    <text evidence="4">Lacks conserved residue(s) required for the propagation of feature annotation.</text>
</comment>
<evidence type="ECO:0008006" key="8">
    <source>
        <dbReference type="Google" id="ProtNLM"/>
    </source>
</evidence>
<keyword evidence="1" id="KW-0645">Protease</keyword>
<dbReference type="EMBL" id="UYJE01004897">
    <property type="protein sequence ID" value="VDI32336.1"/>
    <property type="molecule type" value="Genomic_DNA"/>
</dbReference>
<reference evidence="6" key="1">
    <citation type="submission" date="2018-11" db="EMBL/GenBank/DDBJ databases">
        <authorList>
            <person name="Alioto T."/>
            <person name="Alioto T."/>
        </authorList>
    </citation>
    <scope>NUCLEOTIDE SEQUENCE</scope>
</reference>
<feature type="compositionally biased region" description="Basic and acidic residues" evidence="5">
    <location>
        <begin position="98"/>
        <end position="109"/>
    </location>
</feature>
<dbReference type="SUPFAM" id="SSF52743">
    <property type="entry name" value="Subtilisin-like"/>
    <property type="match status" value="1"/>
</dbReference>
<evidence type="ECO:0000256" key="1">
    <source>
        <dbReference type="ARBA" id="ARBA00022670"/>
    </source>
</evidence>
<comment type="caution">
    <text evidence="6">The sequence shown here is derived from an EMBL/GenBank/DDBJ whole genome shotgun (WGS) entry which is preliminary data.</text>
</comment>
<evidence type="ECO:0000313" key="6">
    <source>
        <dbReference type="EMBL" id="VDI32336.1"/>
    </source>
</evidence>
<dbReference type="Gene3D" id="3.40.50.200">
    <property type="entry name" value="Peptidase S8/S53 domain"/>
    <property type="match status" value="1"/>
</dbReference>
<proteinExistence type="inferred from homology"/>
<dbReference type="OrthoDB" id="300641at2759"/>
<keyword evidence="2" id="KW-0378">Hydrolase</keyword>
<comment type="similarity">
    <text evidence="4">Belongs to the peptidase S8 family.</text>
</comment>
<feature type="region of interest" description="Disordered" evidence="5">
    <location>
        <begin position="76"/>
        <end position="109"/>
    </location>
</feature>
<dbReference type="PROSITE" id="PS51892">
    <property type="entry name" value="SUBTILASE"/>
    <property type="match status" value="1"/>
</dbReference>
<dbReference type="PANTHER" id="PTHR42884:SF3">
    <property type="entry name" value="FURIN-LIKE PROTEASE 1, ISOFORMS 1_1-X_2"/>
    <property type="match status" value="1"/>
</dbReference>
<dbReference type="PANTHER" id="PTHR42884">
    <property type="entry name" value="PROPROTEIN CONVERTASE SUBTILISIN/KEXIN-RELATED"/>
    <property type="match status" value="1"/>
</dbReference>
<keyword evidence="3" id="KW-0720">Serine protease</keyword>
<dbReference type="Proteomes" id="UP000596742">
    <property type="component" value="Unassembled WGS sequence"/>
</dbReference>
<dbReference type="GO" id="GO:0004252">
    <property type="term" value="F:serine-type endopeptidase activity"/>
    <property type="evidence" value="ECO:0007669"/>
    <property type="project" value="InterPro"/>
</dbReference>
<name>A0A8B6ECH8_MYTGA</name>
<organism evidence="6 7">
    <name type="scientific">Mytilus galloprovincialis</name>
    <name type="common">Mediterranean mussel</name>
    <dbReference type="NCBI Taxonomy" id="29158"/>
    <lineage>
        <taxon>Eukaryota</taxon>
        <taxon>Metazoa</taxon>
        <taxon>Spiralia</taxon>
        <taxon>Lophotrochozoa</taxon>
        <taxon>Mollusca</taxon>
        <taxon>Bivalvia</taxon>
        <taxon>Autobranchia</taxon>
        <taxon>Pteriomorphia</taxon>
        <taxon>Mytilida</taxon>
        <taxon>Mytiloidea</taxon>
        <taxon>Mytilidae</taxon>
        <taxon>Mytilinae</taxon>
        <taxon>Mytilus</taxon>
    </lineage>
</organism>
<dbReference type="GO" id="GO:0016486">
    <property type="term" value="P:peptide hormone processing"/>
    <property type="evidence" value="ECO:0007669"/>
    <property type="project" value="TreeGrafter"/>
</dbReference>
<dbReference type="InterPro" id="IPR036852">
    <property type="entry name" value="Peptidase_S8/S53_dom_sf"/>
</dbReference>
<dbReference type="GO" id="GO:0005802">
    <property type="term" value="C:trans-Golgi network"/>
    <property type="evidence" value="ECO:0007669"/>
    <property type="project" value="TreeGrafter"/>
</dbReference>
<evidence type="ECO:0000313" key="7">
    <source>
        <dbReference type="Proteomes" id="UP000596742"/>
    </source>
</evidence>
<evidence type="ECO:0000256" key="2">
    <source>
        <dbReference type="ARBA" id="ARBA00022801"/>
    </source>
</evidence>
<evidence type="ECO:0000256" key="5">
    <source>
        <dbReference type="SAM" id="MobiDB-lite"/>
    </source>
</evidence>
<sequence>MPCHRNTFAESQKCTFSIDDPEWKNMWYLNNPNTNKYDMNVLTAWESCANGTGVTVGVVDNGIQDHADLNIDRNMNAGYTNKSKQGNPTRLDPNLLLHGKDNIKHHLSK</sequence>
<dbReference type="AlphaFoldDB" id="A0A8B6ECH8"/>
<protein>
    <recommendedName>
        <fullName evidence="8">Peptidase S8/S53 domain-containing protein</fullName>
    </recommendedName>
</protein>
<gene>
    <name evidence="6" type="ORF">MGAL_10B060483</name>
</gene>